<evidence type="ECO:0000313" key="2">
    <source>
        <dbReference type="Proteomes" id="UP000684084"/>
    </source>
</evidence>
<organism evidence="1 2">
    <name type="scientific">Rhizophagus irregularis</name>
    <dbReference type="NCBI Taxonomy" id="588596"/>
    <lineage>
        <taxon>Eukaryota</taxon>
        <taxon>Fungi</taxon>
        <taxon>Fungi incertae sedis</taxon>
        <taxon>Mucoromycota</taxon>
        <taxon>Glomeromycotina</taxon>
        <taxon>Glomeromycetes</taxon>
        <taxon>Glomerales</taxon>
        <taxon>Glomeraceae</taxon>
        <taxon>Rhizophagus</taxon>
    </lineage>
</organism>
<name>A0A916A1C8_9GLOM</name>
<evidence type="ECO:0000313" key="1">
    <source>
        <dbReference type="EMBL" id="CAB5395811.1"/>
    </source>
</evidence>
<sequence>MKKCWDLDKNNRPDIFEVEELITSFHRSYVRDLLIYIVEYEDIQMHFMKAEEYRKANLSSIKNYQIATHPQAIYTSRLLNPFTKDLPEYDDNSQCLDQAI</sequence>
<proteinExistence type="predicted"/>
<gene>
    <name evidence="1" type="ORF">CHRIB12_LOCUS24029</name>
</gene>
<dbReference type="EMBL" id="CAGKOT010000104">
    <property type="protein sequence ID" value="CAB5395811.1"/>
    <property type="molecule type" value="Genomic_DNA"/>
</dbReference>
<protein>
    <recommendedName>
        <fullName evidence="3">Serine-threonine/tyrosine-protein kinase catalytic domain-containing protein</fullName>
    </recommendedName>
</protein>
<accession>A0A916A1C8</accession>
<evidence type="ECO:0008006" key="3">
    <source>
        <dbReference type="Google" id="ProtNLM"/>
    </source>
</evidence>
<dbReference type="OrthoDB" id="2387781at2759"/>
<dbReference type="Proteomes" id="UP000684084">
    <property type="component" value="Unassembled WGS sequence"/>
</dbReference>
<reference evidence="1" key="1">
    <citation type="submission" date="2020-05" db="EMBL/GenBank/DDBJ databases">
        <authorList>
            <person name="Rincon C."/>
            <person name="Sanders R I."/>
            <person name="Robbins C."/>
            <person name="Chaturvedi A."/>
        </authorList>
    </citation>
    <scope>NUCLEOTIDE SEQUENCE</scope>
    <source>
        <strain evidence="1">CHB12</strain>
    </source>
</reference>
<comment type="caution">
    <text evidence="1">The sequence shown here is derived from an EMBL/GenBank/DDBJ whole genome shotgun (WGS) entry which is preliminary data.</text>
</comment>
<dbReference type="AlphaFoldDB" id="A0A916A1C8"/>